<proteinExistence type="predicted"/>
<accession>A0A0E9PEB5</accession>
<dbReference type="AlphaFoldDB" id="A0A0E9PEB5"/>
<reference evidence="1" key="1">
    <citation type="submission" date="2014-11" db="EMBL/GenBank/DDBJ databases">
        <authorList>
            <person name="Amaro Gonzalez C."/>
        </authorList>
    </citation>
    <scope>NUCLEOTIDE SEQUENCE</scope>
</reference>
<name>A0A0E9PEB5_ANGAN</name>
<protein>
    <submittedName>
        <fullName evidence="1">Uncharacterized protein</fullName>
    </submittedName>
</protein>
<sequence>MRHEDLFSLEFSFYWLKVLYHCT</sequence>
<organism evidence="1">
    <name type="scientific">Anguilla anguilla</name>
    <name type="common">European freshwater eel</name>
    <name type="synonym">Muraena anguilla</name>
    <dbReference type="NCBI Taxonomy" id="7936"/>
    <lineage>
        <taxon>Eukaryota</taxon>
        <taxon>Metazoa</taxon>
        <taxon>Chordata</taxon>
        <taxon>Craniata</taxon>
        <taxon>Vertebrata</taxon>
        <taxon>Euteleostomi</taxon>
        <taxon>Actinopterygii</taxon>
        <taxon>Neopterygii</taxon>
        <taxon>Teleostei</taxon>
        <taxon>Anguilliformes</taxon>
        <taxon>Anguillidae</taxon>
        <taxon>Anguilla</taxon>
    </lineage>
</organism>
<reference evidence="1" key="2">
    <citation type="journal article" date="2015" name="Fish Shellfish Immunol.">
        <title>Early steps in the European eel (Anguilla anguilla)-Vibrio vulnificus interaction in the gills: Role of the RtxA13 toxin.</title>
        <authorList>
            <person name="Callol A."/>
            <person name="Pajuelo D."/>
            <person name="Ebbesson L."/>
            <person name="Teles M."/>
            <person name="MacKenzie S."/>
            <person name="Amaro C."/>
        </authorList>
    </citation>
    <scope>NUCLEOTIDE SEQUENCE</scope>
</reference>
<evidence type="ECO:0000313" key="1">
    <source>
        <dbReference type="EMBL" id="JAH02622.1"/>
    </source>
</evidence>
<dbReference type="EMBL" id="GBXM01105955">
    <property type="protein sequence ID" value="JAH02622.1"/>
    <property type="molecule type" value="Transcribed_RNA"/>
</dbReference>